<dbReference type="EMBL" id="BGPR01165400">
    <property type="protein sequence ID" value="GBM11261.1"/>
    <property type="molecule type" value="Genomic_DNA"/>
</dbReference>
<proteinExistence type="predicted"/>
<evidence type="ECO:0000313" key="3">
    <source>
        <dbReference type="EMBL" id="GBM11400.1"/>
    </source>
</evidence>
<reference evidence="3 5" key="1">
    <citation type="journal article" date="2019" name="Sci. Rep.">
        <title>Orb-weaving spider Araneus ventricosus genome elucidates the spidroin gene catalogue.</title>
        <authorList>
            <person name="Kono N."/>
            <person name="Nakamura H."/>
            <person name="Ohtoshi R."/>
            <person name="Moran D.A.P."/>
            <person name="Shinohara A."/>
            <person name="Yoshida Y."/>
            <person name="Fujiwara M."/>
            <person name="Mori M."/>
            <person name="Tomita M."/>
            <person name="Arakawa K."/>
        </authorList>
    </citation>
    <scope>NUCLEOTIDE SEQUENCE [LARGE SCALE GENOMIC DNA]</scope>
</reference>
<comment type="caution">
    <text evidence="3">The sequence shown here is derived from an EMBL/GenBank/DDBJ whole genome shotgun (WGS) entry which is preliminary data.</text>
</comment>
<keyword evidence="5" id="KW-1185">Reference proteome</keyword>
<protein>
    <submittedName>
        <fullName evidence="3">Uncharacterized protein</fullName>
    </submittedName>
</protein>
<dbReference type="EMBL" id="BGPR01165422">
    <property type="protein sequence ID" value="GBM11352.1"/>
    <property type="molecule type" value="Genomic_DNA"/>
</dbReference>
<sequence length="154" mass="18013">MLQHLYLVWLSLVRPENVHHTALDDYHFAQRHVESFLSYSWSSLLALVLTTFMPCHLWSSRSACIGDGTCAFEFHDEFYHGVMSYLCSVRCIESRRYMTGDTTPSQQNPFFNSLVAFQLVNLPQNGKEINRRFHHLYGDLRLALYCINRLDFKG</sequence>
<accession>A0A4Y2D3V0</accession>
<name>A0A4Y2D3V0_ARAVE</name>
<gene>
    <name evidence="1" type="ORF">AVEN_190436_1</name>
    <name evidence="4" type="ORF">AVEN_214226_1</name>
    <name evidence="2" type="ORF">AVEN_41521_1</name>
    <name evidence="3" type="ORF">AVEN_74456_1</name>
</gene>
<evidence type="ECO:0000313" key="2">
    <source>
        <dbReference type="EMBL" id="GBM11352.1"/>
    </source>
</evidence>
<organism evidence="3 5">
    <name type="scientific">Araneus ventricosus</name>
    <name type="common">Orbweaver spider</name>
    <name type="synonym">Epeira ventricosa</name>
    <dbReference type="NCBI Taxonomy" id="182803"/>
    <lineage>
        <taxon>Eukaryota</taxon>
        <taxon>Metazoa</taxon>
        <taxon>Ecdysozoa</taxon>
        <taxon>Arthropoda</taxon>
        <taxon>Chelicerata</taxon>
        <taxon>Arachnida</taxon>
        <taxon>Araneae</taxon>
        <taxon>Araneomorphae</taxon>
        <taxon>Entelegynae</taxon>
        <taxon>Araneoidea</taxon>
        <taxon>Araneidae</taxon>
        <taxon>Araneus</taxon>
    </lineage>
</organism>
<evidence type="ECO:0000313" key="4">
    <source>
        <dbReference type="EMBL" id="GBM11458.1"/>
    </source>
</evidence>
<evidence type="ECO:0000313" key="1">
    <source>
        <dbReference type="EMBL" id="GBM11261.1"/>
    </source>
</evidence>
<evidence type="ECO:0000313" key="5">
    <source>
        <dbReference type="Proteomes" id="UP000499080"/>
    </source>
</evidence>
<dbReference type="AlphaFoldDB" id="A0A4Y2D3V0"/>
<dbReference type="Proteomes" id="UP000499080">
    <property type="component" value="Unassembled WGS sequence"/>
</dbReference>
<dbReference type="EMBL" id="BGPR01165453">
    <property type="protein sequence ID" value="GBM11458.1"/>
    <property type="molecule type" value="Genomic_DNA"/>
</dbReference>
<dbReference type="EMBL" id="BGPR01165436">
    <property type="protein sequence ID" value="GBM11400.1"/>
    <property type="molecule type" value="Genomic_DNA"/>
</dbReference>